<organism evidence="1 2">
    <name type="scientific">Streptomyces typhae</name>
    <dbReference type="NCBI Taxonomy" id="2681492"/>
    <lineage>
        <taxon>Bacteria</taxon>
        <taxon>Bacillati</taxon>
        <taxon>Actinomycetota</taxon>
        <taxon>Actinomycetes</taxon>
        <taxon>Kitasatosporales</taxon>
        <taxon>Streptomycetaceae</taxon>
        <taxon>Streptomyces</taxon>
    </lineage>
</organism>
<sequence length="70" mass="7784">MADTPREIRLPVYMRLGDQGREQLVGYVAWDLDNGEGHSDLARLQAVYPQMMDDSPELQALGIVRADAAP</sequence>
<name>A0A6L6X2R5_9ACTN</name>
<dbReference type="EMBL" id="WPNZ01000014">
    <property type="protein sequence ID" value="MVO87930.1"/>
    <property type="molecule type" value="Genomic_DNA"/>
</dbReference>
<evidence type="ECO:0000313" key="2">
    <source>
        <dbReference type="Proteomes" id="UP000483802"/>
    </source>
</evidence>
<dbReference type="AlphaFoldDB" id="A0A6L6X2R5"/>
<evidence type="ECO:0000313" key="1">
    <source>
        <dbReference type="EMBL" id="MVO87930.1"/>
    </source>
</evidence>
<protein>
    <submittedName>
        <fullName evidence="1">Uncharacterized protein</fullName>
    </submittedName>
</protein>
<comment type="caution">
    <text evidence="1">The sequence shown here is derived from an EMBL/GenBank/DDBJ whole genome shotgun (WGS) entry which is preliminary data.</text>
</comment>
<gene>
    <name evidence="1" type="ORF">GPA10_25020</name>
</gene>
<dbReference type="Proteomes" id="UP000483802">
    <property type="component" value="Unassembled WGS sequence"/>
</dbReference>
<keyword evidence="2" id="KW-1185">Reference proteome</keyword>
<dbReference type="RefSeq" id="WP_157167477.1">
    <property type="nucleotide sequence ID" value="NZ_WPNZ01000014.1"/>
</dbReference>
<proteinExistence type="predicted"/>
<accession>A0A6L6X2R5</accession>
<reference evidence="1 2" key="1">
    <citation type="submission" date="2019-11" db="EMBL/GenBank/DDBJ databases">
        <title>Streptomyces typhae sp. nov., a novel endophytic actinomycete isolated from the root of cattail pollen (Typha angustifolia L.).</title>
        <authorList>
            <person name="Peng C."/>
        </authorList>
    </citation>
    <scope>NUCLEOTIDE SEQUENCE [LARGE SCALE GENOMIC DNA]</scope>
    <source>
        <strain evidence="2">p1417</strain>
    </source>
</reference>